<name>A0A1Z5JVN3_FISSO</name>
<protein>
    <recommendedName>
        <fullName evidence="9">MYND-type domain-containing protein</fullName>
    </recommendedName>
</protein>
<dbReference type="OrthoDB" id="193263at2759"/>
<dbReference type="Gene3D" id="1.25.40.10">
    <property type="entry name" value="Tetratricopeptide repeat domain"/>
    <property type="match status" value="1"/>
</dbReference>
<organism evidence="7 8">
    <name type="scientific">Fistulifera solaris</name>
    <name type="common">Oleaginous diatom</name>
    <dbReference type="NCBI Taxonomy" id="1519565"/>
    <lineage>
        <taxon>Eukaryota</taxon>
        <taxon>Sar</taxon>
        <taxon>Stramenopiles</taxon>
        <taxon>Ochrophyta</taxon>
        <taxon>Bacillariophyta</taxon>
        <taxon>Bacillariophyceae</taxon>
        <taxon>Bacillariophycidae</taxon>
        <taxon>Naviculales</taxon>
        <taxon>Naviculaceae</taxon>
        <taxon>Fistulifera</taxon>
    </lineage>
</organism>
<dbReference type="PROSITE" id="PS50089">
    <property type="entry name" value="ZF_RING_2"/>
    <property type="match status" value="1"/>
</dbReference>
<reference evidence="7 8" key="1">
    <citation type="journal article" date="2015" name="Plant Cell">
        <title>Oil accumulation by the oleaginous diatom Fistulifera solaris as revealed by the genome and transcriptome.</title>
        <authorList>
            <person name="Tanaka T."/>
            <person name="Maeda Y."/>
            <person name="Veluchamy A."/>
            <person name="Tanaka M."/>
            <person name="Abida H."/>
            <person name="Marechal E."/>
            <person name="Bowler C."/>
            <person name="Muto M."/>
            <person name="Sunaga Y."/>
            <person name="Tanaka M."/>
            <person name="Yoshino T."/>
            <person name="Taniguchi T."/>
            <person name="Fukuda Y."/>
            <person name="Nemoto M."/>
            <person name="Matsumoto M."/>
            <person name="Wong P.S."/>
            <person name="Aburatani S."/>
            <person name="Fujibuchi W."/>
        </authorList>
    </citation>
    <scope>NUCLEOTIDE SEQUENCE [LARGE SCALE GENOMIC DNA]</scope>
    <source>
        <strain evidence="7 8">JPCC DA0580</strain>
    </source>
</reference>
<dbReference type="InterPro" id="IPR013083">
    <property type="entry name" value="Znf_RING/FYVE/PHD"/>
</dbReference>
<dbReference type="SUPFAM" id="SSF144232">
    <property type="entry name" value="HIT/MYND zinc finger-like"/>
    <property type="match status" value="1"/>
</dbReference>
<evidence type="ECO:0000259" key="6">
    <source>
        <dbReference type="PROSITE" id="PS50865"/>
    </source>
</evidence>
<evidence type="ECO:0000256" key="2">
    <source>
        <dbReference type="ARBA" id="ARBA00022771"/>
    </source>
</evidence>
<evidence type="ECO:0000256" key="4">
    <source>
        <dbReference type="PROSITE-ProRule" id="PRU00134"/>
    </source>
</evidence>
<proteinExistence type="predicted"/>
<keyword evidence="2 4" id="KW-0863">Zinc-finger</keyword>
<dbReference type="InterPro" id="IPR002893">
    <property type="entry name" value="Znf_MYND"/>
</dbReference>
<evidence type="ECO:0000259" key="5">
    <source>
        <dbReference type="PROSITE" id="PS50089"/>
    </source>
</evidence>
<evidence type="ECO:0000313" key="8">
    <source>
        <dbReference type="Proteomes" id="UP000198406"/>
    </source>
</evidence>
<evidence type="ECO:0000256" key="3">
    <source>
        <dbReference type="ARBA" id="ARBA00022833"/>
    </source>
</evidence>
<feature type="domain" description="RING-type" evidence="5">
    <location>
        <begin position="89"/>
        <end position="136"/>
    </location>
</feature>
<dbReference type="SUPFAM" id="SSF57850">
    <property type="entry name" value="RING/U-box"/>
    <property type="match status" value="1"/>
</dbReference>
<sequence>MADFSTLQQFITCDAQHCGQQHPKKRCSGCNLAFYCNRDCQKAHWKFHKPICQFTTATLNRLVPLANASPTGKVFTGTTVASSGPAVACVICLGEAAIDPVACSNCKHASCASCLLQFQGDRYMSKGTEYNICPRCPGPMPDMIQSSKAKVVATIARVEIGNLSEKERNAMLSEALAFVEKVCGAGHPVLKHTFLLDRAQLLSMLGDHNAALTVLQKALPEAENCVKIVDLAAKCYASNLNFVEEAKKENLDPKCGAMCKPDLVAIYLRIAEMHTKLGKWADAVVLYEMLNRRFSVPDEMALDQRNEMFRGEQECHYQMKHYPLCIQRGENYMAVNIFSPSAYMTTALSYKAIGNLTQARKIAAKAMLVAKAMKEKGTEYTWEFWNEINDENAISPRPFRF</sequence>
<dbReference type="EMBL" id="BDSP01000123">
    <property type="protein sequence ID" value="GAX17979.1"/>
    <property type="molecule type" value="Genomic_DNA"/>
</dbReference>
<dbReference type="PROSITE" id="PS50865">
    <property type="entry name" value="ZF_MYND_2"/>
    <property type="match status" value="1"/>
</dbReference>
<dbReference type="Pfam" id="PF01753">
    <property type="entry name" value="zf-MYND"/>
    <property type="match status" value="1"/>
</dbReference>
<dbReference type="Gene3D" id="3.30.40.10">
    <property type="entry name" value="Zinc/RING finger domain, C3HC4 (zinc finger)"/>
    <property type="match status" value="1"/>
</dbReference>
<evidence type="ECO:0000313" key="7">
    <source>
        <dbReference type="EMBL" id="GAX17979.1"/>
    </source>
</evidence>
<dbReference type="GO" id="GO:0005737">
    <property type="term" value="C:cytoplasm"/>
    <property type="evidence" value="ECO:0007669"/>
    <property type="project" value="UniProtKB-ARBA"/>
</dbReference>
<dbReference type="AlphaFoldDB" id="A0A1Z5JVN3"/>
<evidence type="ECO:0008006" key="9">
    <source>
        <dbReference type="Google" id="ProtNLM"/>
    </source>
</evidence>
<dbReference type="Gene3D" id="6.10.140.2220">
    <property type="match status" value="1"/>
</dbReference>
<keyword evidence="1" id="KW-0479">Metal-binding</keyword>
<dbReference type="InParanoid" id="A0A1Z5JVN3"/>
<evidence type="ECO:0000256" key="1">
    <source>
        <dbReference type="ARBA" id="ARBA00022723"/>
    </source>
</evidence>
<dbReference type="InterPro" id="IPR011990">
    <property type="entry name" value="TPR-like_helical_dom_sf"/>
</dbReference>
<dbReference type="InterPro" id="IPR001841">
    <property type="entry name" value="Znf_RING"/>
</dbReference>
<keyword evidence="3" id="KW-0862">Zinc</keyword>
<dbReference type="Proteomes" id="UP000198406">
    <property type="component" value="Unassembled WGS sequence"/>
</dbReference>
<dbReference type="SMART" id="SM00184">
    <property type="entry name" value="RING"/>
    <property type="match status" value="1"/>
</dbReference>
<accession>A0A1Z5JVN3</accession>
<comment type="caution">
    <text evidence="7">The sequence shown here is derived from an EMBL/GenBank/DDBJ whole genome shotgun (WGS) entry which is preliminary data.</text>
</comment>
<dbReference type="SUPFAM" id="SSF48452">
    <property type="entry name" value="TPR-like"/>
    <property type="match status" value="1"/>
</dbReference>
<feature type="domain" description="MYND-type" evidence="6">
    <location>
        <begin position="15"/>
        <end position="52"/>
    </location>
</feature>
<keyword evidence="8" id="KW-1185">Reference proteome</keyword>
<dbReference type="GO" id="GO:0008270">
    <property type="term" value="F:zinc ion binding"/>
    <property type="evidence" value="ECO:0007669"/>
    <property type="project" value="UniProtKB-KW"/>
</dbReference>
<gene>
    <name evidence="7" type="ORF">FisN_18Hu191</name>
</gene>